<feature type="transmembrane region" description="Helical" evidence="1">
    <location>
        <begin position="20"/>
        <end position="40"/>
    </location>
</feature>
<keyword evidence="1" id="KW-1133">Transmembrane helix</keyword>
<name>A0A0A3I810_9BACL</name>
<gene>
    <name evidence="2" type="ORF">CD29_06035</name>
</gene>
<dbReference type="AlphaFoldDB" id="A0A0A3I810"/>
<dbReference type="Proteomes" id="UP000030416">
    <property type="component" value="Unassembled WGS sequence"/>
</dbReference>
<dbReference type="STRING" id="1384049.CD29_06035"/>
<keyword evidence="3" id="KW-1185">Reference proteome</keyword>
<evidence type="ECO:0000313" key="2">
    <source>
        <dbReference type="EMBL" id="KGR79655.1"/>
    </source>
</evidence>
<sequence>MKQFMQYIRNEQGGSAVKVIAIFVIVLLLVGGAAGVYFQYFSNATFTEEQIAEATGVAQNEYAGLSAIAVDYTVDQQQDAITSLGFEENKKDKQTTIYEKKNNNDTDFYILLSVQPHDSFPNLSRTLVQVFDKENRELMYEMDNVVTWKK</sequence>
<protein>
    <submittedName>
        <fullName evidence="2">Uncharacterized protein</fullName>
    </submittedName>
</protein>
<reference evidence="2 3" key="1">
    <citation type="submission" date="2014-02" db="EMBL/GenBank/DDBJ databases">
        <title>Draft genome sequence of Lysinibacillus manganicus DSM 26584T.</title>
        <authorList>
            <person name="Zhang F."/>
            <person name="Wang G."/>
            <person name="Zhang L."/>
        </authorList>
    </citation>
    <scope>NUCLEOTIDE SEQUENCE [LARGE SCALE GENOMIC DNA]</scope>
    <source>
        <strain evidence="2 3">DSM 26584</strain>
    </source>
</reference>
<dbReference type="RefSeq" id="WP_036184032.1">
    <property type="nucleotide sequence ID" value="NZ_AVDA01000005.1"/>
</dbReference>
<keyword evidence="1" id="KW-0472">Membrane</keyword>
<evidence type="ECO:0000256" key="1">
    <source>
        <dbReference type="SAM" id="Phobius"/>
    </source>
</evidence>
<dbReference type="EMBL" id="JPVN01000005">
    <property type="protein sequence ID" value="KGR79655.1"/>
    <property type="molecule type" value="Genomic_DNA"/>
</dbReference>
<dbReference type="eggNOG" id="ENOG50345SV">
    <property type="taxonomic scope" value="Bacteria"/>
</dbReference>
<organism evidence="2 3">
    <name type="scientific">Ureibacillus manganicus DSM 26584</name>
    <dbReference type="NCBI Taxonomy" id="1384049"/>
    <lineage>
        <taxon>Bacteria</taxon>
        <taxon>Bacillati</taxon>
        <taxon>Bacillota</taxon>
        <taxon>Bacilli</taxon>
        <taxon>Bacillales</taxon>
        <taxon>Caryophanaceae</taxon>
        <taxon>Ureibacillus</taxon>
    </lineage>
</organism>
<keyword evidence="1" id="KW-0812">Transmembrane</keyword>
<dbReference type="OrthoDB" id="2736880at2"/>
<accession>A0A0A3I810</accession>
<evidence type="ECO:0000313" key="3">
    <source>
        <dbReference type="Proteomes" id="UP000030416"/>
    </source>
</evidence>
<comment type="caution">
    <text evidence="2">The sequence shown here is derived from an EMBL/GenBank/DDBJ whole genome shotgun (WGS) entry which is preliminary data.</text>
</comment>
<proteinExistence type="predicted"/>